<dbReference type="Pfam" id="PF11225">
    <property type="entry name" value="DUF3024"/>
    <property type="match status" value="1"/>
</dbReference>
<dbReference type="InterPro" id="IPR021388">
    <property type="entry name" value="DUF3024"/>
</dbReference>
<protein>
    <recommendedName>
        <fullName evidence="3">DUF3024 domain-containing protein</fullName>
    </recommendedName>
</protein>
<dbReference type="EMBL" id="FNQC01000002">
    <property type="protein sequence ID" value="SDY62301.1"/>
    <property type="molecule type" value="Genomic_DNA"/>
</dbReference>
<organism evidence="1 2">
    <name type="scientific">Rhodonellum ikkaensis</name>
    <dbReference type="NCBI Taxonomy" id="336829"/>
    <lineage>
        <taxon>Bacteria</taxon>
        <taxon>Pseudomonadati</taxon>
        <taxon>Bacteroidota</taxon>
        <taxon>Cytophagia</taxon>
        <taxon>Cytophagales</taxon>
        <taxon>Cytophagaceae</taxon>
        <taxon>Rhodonellum</taxon>
    </lineage>
</organism>
<name>A0A1H3LD35_9BACT</name>
<gene>
    <name evidence="1" type="ORF">SAMN05444412_10210</name>
</gene>
<accession>A0A1H3LD35</accession>
<proteinExistence type="predicted"/>
<dbReference type="Proteomes" id="UP000199663">
    <property type="component" value="Unassembled WGS sequence"/>
</dbReference>
<evidence type="ECO:0000313" key="2">
    <source>
        <dbReference type="Proteomes" id="UP000199663"/>
    </source>
</evidence>
<dbReference type="RefSeq" id="WP_019596378.1">
    <property type="nucleotide sequence ID" value="NZ_FNQC01000002.1"/>
</dbReference>
<comment type="caution">
    <text evidence="1">The sequence shown here is derived from an EMBL/GenBank/DDBJ whole genome shotgun (WGS) entry which is preliminary data.</text>
</comment>
<evidence type="ECO:0000313" key="1">
    <source>
        <dbReference type="EMBL" id="SDY62301.1"/>
    </source>
</evidence>
<reference evidence="1 2" key="1">
    <citation type="submission" date="2016-10" db="EMBL/GenBank/DDBJ databases">
        <authorList>
            <person name="Varghese N."/>
            <person name="Submissions S."/>
        </authorList>
    </citation>
    <scope>NUCLEOTIDE SEQUENCE [LARGE SCALE GENOMIC DNA]</scope>
    <source>
        <strain evidence="1 2">DSM 17997</strain>
    </source>
</reference>
<sequence length="115" mass="13675">MEFNPFHLREIQSILNPWLEEKRPPVELREEMDLQCTIKDQNIVLEEISPSFRSPTIKLTIPLAKITFVNAKNEWKIYWMRASGKWELYKPDKKISTLEEILKEISDDPYGCFFG</sequence>
<evidence type="ECO:0008006" key="3">
    <source>
        <dbReference type="Google" id="ProtNLM"/>
    </source>
</evidence>
<keyword evidence="2" id="KW-1185">Reference proteome</keyword>